<dbReference type="PROSITE" id="PS00139">
    <property type="entry name" value="THIOL_PROTEASE_CYS"/>
    <property type="match status" value="1"/>
</dbReference>
<keyword evidence="6" id="KW-0378">Hydrolase</keyword>
<dbReference type="InterPro" id="IPR013128">
    <property type="entry name" value="Peptidase_C1A"/>
</dbReference>
<evidence type="ECO:0000256" key="1">
    <source>
        <dbReference type="ARBA" id="ARBA00008455"/>
    </source>
</evidence>
<accession>A0A9Q0LVM3</accession>
<dbReference type="InterPro" id="IPR038765">
    <property type="entry name" value="Papain-like_cys_pep_sf"/>
</dbReference>
<sequence>MKVFILALFILLFVSFVGCVKSKEELMFKAFQKKFNKVYSPNEKIYRFSVFKDNLNKIHQHNQNPNNKFQLGINQFTDLTNKEYQELYLMNELPKRKQIGKEYEYDPNLPTDDCVDWKDKGVVPNVIDQGQCGSCWAISAMEVIESCLAIDNGSLVKLSIQEIIDCDDGSYGCNGGWPKQALKWEQEQGGSCSAEDYPYTGMTERCKSNSCKPIKFSIECFQVLTGNETEMAQICAQYGPLSAAIDASHFSFQTYVSGIYYEKDCSSTNLDHAVLVVGYCNSGDDKYWIVQNSWGSSWGMQGYIWMSRDKNNNCGIATDAWYCKDCHFDSN</sequence>
<dbReference type="PANTHER" id="PTHR12411">
    <property type="entry name" value="CYSTEINE PROTEASE FAMILY C1-RELATED"/>
    <property type="match status" value="1"/>
</dbReference>
<dbReference type="GO" id="GO:0008234">
    <property type="term" value="F:cysteine-type peptidase activity"/>
    <property type="evidence" value="ECO:0007669"/>
    <property type="project" value="InterPro"/>
</dbReference>
<dbReference type="SMART" id="SM00645">
    <property type="entry name" value="Pept_C1"/>
    <property type="match status" value="1"/>
</dbReference>
<dbReference type="InterPro" id="IPR039417">
    <property type="entry name" value="Peptidase_C1A_papain-like"/>
</dbReference>
<evidence type="ECO:0000256" key="2">
    <source>
        <dbReference type="ARBA" id="ARBA00023157"/>
    </source>
</evidence>
<dbReference type="SMART" id="SM00848">
    <property type="entry name" value="Inhibitor_I29"/>
    <property type="match status" value="1"/>
</dbReference>
<dbReference type="Gene3D" id="3.90.70.10">
    <property type="entry name" value="Cysteine proteinases"/>
    <property type="match status" value="1"/>
</dbReference>
<dbReference type="Proteomes" id="UP001149090">
    <property type="component" value="Unassembled WGS sequence"/>
</dbReference>
<keyword evidence="7" id="KW-1185">Reference proteome</keyword>
<gene>
    <name evidence="6" type="ORF">M0811_14424</name>
</gene>
<comment type="similarity">
    <text evidence="1">Belongs to the peptidase C1 family.</text>
</comment>
<evidence type="ECO:0000256" key="3">
    <source>
        <dbReference type="SAM" id="SignalP"/>
    </source>
</evidence>
<protein>
    <submittedName>
        <fullName evidence="6">Cysteine protease rdl2-related</fullName>
    </submittedName>
</protein>
<feature type="chain" id="PRO_5040271927" evidence="3">
    <location>
        <begin position="23"/>
        <end position="331"/>
    </location>
</feature>
<dbReference type="SUPFAM" id="SSF54001">
    <property type="entry name" value="Cysteine proteinases"/>
    <property type="match status" value="1"/>
</dbReference>
<reference evidence="6" key="1">
    <citation type="submission" date="2022-10" db="EMBL/GenBank/DDBJ databases">
        <title>Novel sulphate-reducing endosymbionts in the free-living metamonad Anaeramoeba.</title>
        <authorList>
            <person name="Jerlstrom-Hultqvist J."/>
            <person name="Cepicka I."/>
            <person name="Gallot-Lavallee L."/>
            <person name="Salas-Leiva D."/>
            <person name="Curtis B.A."/>
            <person name="Zahonova K."/>
            <person name="Pipaliya S."/>
            <person name="Dacks J."/>
            <person name="Roger A.J."/>
        </authorList>
    </citation>
    <scope>NUCLEOTIDE SEQUENCE</scope>
    <source>
        <strain evidence="6">BMAN</strain>
    </source>
</reference>
<dbReference type="CDD" id="cd02248">
    <property type="entry name" value="Peptidase_C1A"/>
    <property type="match status" value="1"/>
</dbReference>
<dbReference type="GO" id="GO:0006508">
    <property type="term" value="P:proteolysis"/>
    <property type="evidence" value="ECO:0007669"/>
    <property type="project" value="UniProtKB-KW"/>
</dbReference>
<dbReference type="OrthoDB" id="10263972at2759"/>
<evidence type="ECO:0000259" key="5">
    <source>
        <dbReference type="SMART" id="SM00848"/>
    </source>
</evidence>
<proteinExistence type="inferred from homology"/>
<dbReference type="InterPro" id="IPR013201">
    <property type="entry name" value="Prot_inhib_I29"/>
</dbReference>
<organism evidence="6 7">
    <name type="scientific">Anaeramoeba ignava</name>
    <name type="common">Anaerobic marine amoeba</name>
    <dbReference type="NCBI Taxonomy" id="1746090"/>
    <lineage>
        <taxon>Eukaryota</taxon>
        <taxon>Metamonada</taxon>
        <taxon>Anaeramoebidae</taxon>
        <taxon>Anaeramoeba</taxon>
    </lineage>
</organism>
<keyword evidence="3" id="KW-0732">Signal</keyword>
<feature type="domain" description="Cathepsin propeptide inhibitor" evidence="5">
    <location>
        <begin position="28"/>
        <end position="84"/>
    </location>
</feature>
<feature type="domain" description="Peptidase C1A papain C-terminal" evidence="4">
    <location>
        <begin position="111"/>
        <end position="324"/>
    </location>
</feature>
<dbReference type="PROSITE" id="PS51257">
    <property type="entry name" value="PROKAR_LIPOPROTEIN"/>
    <property type="match status" value="1"/>
</dbReference>
<evidence type="ECO:0000313" key="7">
    <source>
        <dbReference type="Proteomes" id="UP001149090"/>
    </source>
</evidence>
<feature type="signal peptide" evidence="3">
    <location>
        <begin position="1"/>
        <end position="22"/>
    </location>
</feature>
<dbReference type="InterPro" id="IPR000169">
    <property type="entry name" value="Pept_cys_AS"/>
</dbReference>
<dbReference type="PRINTS" id="PR00705">
    <property type="entry name" value="PAPAIN"/>
</dbReference>
<keyword evidence="6" id="KW-0645">Protease</keyword>
<comment type="caution">
    <text evidence="6">The sequence shown here is derived from an EMBL/GenBank/DDBJ whole genome shotgun (WGS) entry which is preliminary data.</text>
</comment>
<dbReference type="Pfam" id="PF08246">
    <property type="entry name" value="Inhibitor_I29"/>
    <property type="match status" value="1"/>
</dbReference>
<dbReference type="InterPro" id="IPR025661">
    <property type="entry name" value="Pept_asp_AS"/>
</dbReference>
<name>A0A9Q0LVM3_ANAIG</name>
<dbReference type="OMA" id="GKCDASK"/>
<dbReference type="Pfam" id="PF00112">
    <property type="entry name" value="Peptidase_C1"/>
    <property type="match status" value="1"/>
</dbReference>
<dbReference type="FunFam" id="3.90.70.10:FF:000039">
    <property type="entry name" value="Cysteine proteinase 2, putative"/>
    <property type="match status" value="1"/>
</dbReference>
<dbReference type="EMBL" id="JAPDFW010000027">
    <property type="protein sequence ID" value="KAJ5079555.1"/>
    <property type="molecule type" value="Genomic_DNA"/>
</dbReference>
<keyword evidence="2" id="KW-1015">Disulfide bond</keyword>
<evidence type="ECO:0000259" key="4">
    <source>
        <dbReference type="SMART" id="SM00645"/>
    </source>
</evidence>
<dbReference type="InterPro" id="IPR000668">
    <property type="entry name" value="Peptidase_C1A_C"/>
</dbReference>
<dbReference type="AlphaFoldDB" id="A0A9Q0LVM3"/>
<dbReference type="PROSITE" id="PS00640">
    <property type="entry name" value="THIOL_PROTEASE_ASN"/>
    <property type="match status" value="1"/>
</dbReference>
<evidence type="ECO:0000313" key="6">
    <source>
        <dbReference type="EMBL" id="KAJ5079555.1"/>
    </source>
</evidence>